<dbReference type="InterPro" id="IPR050564">
    <property type="entry name" value="F420-G6PD/mer"/>
</dbReference>
<dbReference type="SUPFAM" id="SSF51679">
    <property type="entry name" value="Bacterial luciferase-like"/>
    <property type="match status" value="1"/>
</dbReference>
<dbReference type="GO" id="GO:0016705">
    <property type="term" value="F:oxidoreductase activity, acting on paired donors, with incorporation or reduction of molecular oxygen"/>
    <property type="evidence" value="ECO:0007669"/>
    <property type="project" value="InterPro"/>
</dbReference>
<dbReference type="InterPro" id="IPR011251">
    <property type="entry name" value="Luciferase-like_dom"/>
</dbReference>
<gene>
    <name evidence="3" type="ORF">METZ01_LOCUS34137</name>
</gene>
<name>A0A381QUQ4_9ZZZZ</name>
<evidence type="ECO:0000259" key="2">
    <source>
        <dbReference type="Pfam" id="PF00296"/>
    </source>
</evidence>
<dbReference type="CDD" id="cd01097">
    <property type="entry name" value="Tetrahydromethanopterin_reductase"/>
    <property type="match status" value="1"/>
</dbReference>
<accession>A0A381QUQ4</accession>
<keyword evidence="1" id="KW-0560">Oxidoreductase</keyword>
<organism evidence="3">
    <name type="scientific">marine metagenome</name>
    <dbReference type="NCBI Taxonomy" id="408172"/>
    <lineage>
        <taxon>unclassified sequences</taxon>
        <taxon>metagenomes</taxon>
        <taxon>ecological metagenomes</taxon>
    </lineage>
</organism>
<evidence type="ECO:0000313" key="3">
    <source>
        <dbReference type="EMBL" id="SUZ81283.1"/>
    </source>
</evidence>
<dbReference type="Gene3D" id="3.20.20.30">
    <property type="entry name" value="Luciferase-like domain"/>
    <property type="match status" value="1"/>
</dbReference>
<dbReference type="EMBL" id="UINC01001460">
    <property type="protein sequence ID" value="SUZ81283.1"/>
    <property type="molecule type" value="Genomic_DNA"/>
</dbReference>
<dbReference type="PANTHER" id="PTHR43244">
    <property type="match status" value="1"/>
</dbReference>
<dbReference type="AlphaFoldDB" id="A0A381QUQ4"/>
<protein>
    <recommendedName>
        <fullName evidence="2">Luciferase-like domain-containing protein</fullName>
    </recommendedName>
</protein>
<feature type="domain" description="Luciferase-like" evidence="2">
    <location>
        <begin position="17"/>
        <end position="309"/>
    </location>
</feature>
<proteinExistence type="predicted"/>
<sequence>MEFYMAFLGLRLGNEPEMRPPDIQSLGILAEEHGYGEVWMTEGVGRDSLTQLTAIAAVTSRIGLGTGILPMFSRTPLITAMSSAGLAAVSDGRFILGLGVGNRPATEDGHGVAFSQPMDHLSDLIHIVRGLLQGEEVSHDGKAITVSKASLGHAAPTGKVPIYIAALGPRMLRLAGAIGDGVLLSWTATSYLEQAIQLVRAGAVKAGRDPSEVEISGYLRVAMTDDLDAGRASLQREIARYAGGSHYRSYFRNTGFDAEMVGAQTARDHSDNPAMAAVISENMQSELGVVGPAEVCWTRIEKLRGMGLTKLVIAPLTVGEIKSSYERTIKALAPQG</sequence>
<dbReference type="Pfam" id="PF00296">
    <property type="entry name" value="Bac_luciferase"/>
    <property type="match status" value="1"/>
</dbReference>
<dbReference type="InterPro" id="IPR036661">
    <property type="entry name" value="Luciferase-like_sf"/>
</dbReference>
<dbReference type="PANTHER" id="PTHR43244:SF1">
    <property type="entry name" value="5,10-METHYLENETETRAHYDROMETHANOPTERIN REDUCTASE"/>
    <property type="match status" value="1"/>
</dbReference>
<reference evidence="3" key="1">
    <citation type="submission" date="2018-05" db="EMBL/GenBank/DDBJ databases">
        <authorList>
            <person name="Lanie J.A."/>
            <person name="Ng W.-L."/>
            <person name="Kazmierczak K.M."/>
            <person name="Andrzejewski T.M."/>
            <person name="Davidsen T.M."/>
            <person name="Wayne K.J."/>
            <person name="Tettelin H."/>
            <person name="Glass J.I."/>
            <person name="Rusch D."/>
            <person name="Podicherti R."/>
            <person name="Tsui H.-C.T."/>
            <person name="Winkler M.E."/>
        </authorList>
    </citation>
    <scope>NUCLEOTIDE SEQUENCE</scope>
</reference>
<evidence type="ECO:0000256" key="1">
    <source>
        <dbReference type="ARBA" id="ARBA00023002"/>
    </source>
</evidence>